<dbReference type="EMBL" id="JADOUF010000001">
    <property type="protein sequence ID" value="MBG6133834.1"/>
    <property type="molecule type" value="Genomic_DNA"/>
</dbReference>
<evidence type="ECO:0000259" key="7">
    <source>
        <dbReference type="SMART" id="SM00363"/>
    </source>
</evidence>
<organism evidence="8 9">
    <name type="scientific">Longispora fulva</name>
    <dbReference type="NCBI Taxonomy" id="619741"/>
    <lineage>
        <taxon>Bacteria</taxon>
        <taxon>Bacillati</taxon>
        <taxon>Actinomycetota</taxon>
        <taxon>Actinomycetes</taxon>
        <taxon>Micromonosporales</taxon>
        <taxon>Micromonosporaceae</taxon>
        <taxon>Longispora</taxon>
    </lineage>
</organism>
<comment type="catalytic activity">
    <reaction evidence="1">
        <text>a uridine in RNA = a pseudouridine in RNA</text>
        <dbReference type="Rhea" id="RHEA:48348"/>
        <dbReference type="Rhea" id="RHEA-COMP:12068"/>
        <dbReference type="Rhea" id="RHEA-COMP:12069"/>
        <dbReference type="ChEBI" id="CHEBI:65314"/>
        <dbReference type="ChEBI" id="CHEBI:65315"/>
    </reaction>
</comment>
<feature type="compositionally biased region" description="Low complexity" evidence="6">
    <location>
        <begin position="20"/>
        <end position="40"/>
    </location>
</feature>
<accession>A0A8J7KFJ6</accession>
<dbReference type="InterPro" id="IPR036986">
    <property type="entry name" value="S4_RNA-bd_sf"/>
</dbReference>
<evidence type="ECO:0000256" key="4">
    <source>
        <dbReference type="PROSITE-ProRule" id="PRU00182"/>
    </source>
</evidence>
<dbReference type="Pfam" id="PF00849">
    <property type="entry name" value="PseudoU_synth_2"/>
    <property type="match status" value="1"/>
</dbReference>
<dbReference type="Gene3D" id="3.10.290.10">
    <property type="entry name" value="RNA-binding S4 domain"/>
    <property type="match status" value="1"/>
</dbReference>
<dbReference type="InterPro" id="IPR020103">
    <property type="entry name" value="PsdUridine_synth_cat_dom_sf"/>
</dbReference>
<dbReference type="PANTHER" id="PTHR47683">
    <property type="entry name" value="PSEUDOURIDINE SYNTHASE FAMILY PROTEIN-RELATED"/>
    <property type="match status" value="1"/>
</dbReference>
<dbReference type="InterPro" id="IPR042092">
    <property type="entry name" value="PsdUridine_s_RsuA/RluB/E/F_cat"/>
</dbReference>
<evidence type="ECO:0000256" key="5">
    <source>
        <dbReference type="RuleBase" id="RU003887"/>
    </source>
</evidence>
<dbReference type="Proteomes" id="UP000622552">
    <property type="component" value="Unassembled WGS sequence"/>
</dbReference>
<evidence type="ECO:0000256" key="3">
    <source>
        <dbReference type="ARBA" id="ARBA00023235"/>
    </source>
</evidence>
<evidence type="ECO:0000313" key="8">
    <source>
        <dbReference type="EMBL" id="MBG6133834.1"/>
    </source>
</evidence>
<dbReference type="InterPro" id="IPR006145">
    <property type="entry name" value="PsdUridine_synth_RsuA/RluA"/>
</dbReference>
<dbReference type="FunFam" id="3.10.290.10:FF:000003">
    <property type="entry name" value="Pseudouridine synthase"/>
    <property type="match status" value="1"/>
</dbReference>
<dbReference type="InterPro" id="IPR018496">
    <property type="entry name" value="PsdUridine_synth_RsuA/RluB_CS"/>
</dbReference>
<dbReference type="NCBIfam" id="TIGR00093">
    <property type="entry name" value="pseudouridine synthase"/>
    <property type="match status" value="1"/>
</dbReference>
<sequence length="384" mass="40103">MTSPNPRRSPAGKSAKPASGTPRKATTGGAAAGRTGTGKATTGGAGKTGTGKAATGRAGTAKPAAGKAPKPVKGTKPAPGKAAGTGTWQPPAKPRARREEPGAVSRDGVSQRDAVSALGRIGGPDTRAGRGNSAGRAKTPIADMTGAERLQKVLAASGIGSRRDCENLISEGRVMLNGQVAKLGDKADPETAEIYVDGERLVTDTRLVYLAMNKPLGVMSTMSDEKGRISLAEYVGRVAQRVYHVGRLDAETEGLLLLTNDGDLAHKLTHPSFEVSKTYLAEVSGTIPQGFKKRIMTGIELEDGFAKADSFKVVTSAGGRTLVELSLHEGRKHIVRRLLGEMGHEVHRLVRVSIGPIHLGDTKPGRIRKLGQPEIAALFKAVEQ</sequence>
<dbReference type="Gene3D" id="3.30.70.1560">
    <property type="entry name" value="Alpha-L RNA-binding motif"/>
    <property type="match status" value="1"/>
</dbReference>
<evidence type="ECO:0000313" key="9">
    <source>
        <dbReference type="Proteomes" id="UP000622552"/>
    </source>
</evidence>
<dbReference type="GO" id="GO:0120159">
    <property type="term" value="F:rRNA pseudouridine synthase activity"/>
    <property type="evidence" value="ECO:0007669"/>
    <property type="project" value="UniProtKB-ARBA"/>
</dbReference>
<dbReference type="CDD" id="cd00165">
    <property type="entry name" value="S4"/>
    <property type="match status" value="1"/>
</dbReference>
<dbReference type="PROSITE" id="PS01149">
    <property type="entry name" value="PSI_RSU"/>
    <property type="match status" value="1"/>
</dbReference>
<dbReference type="InterPro" id="IPR020094">
    <property type="entry name" value="TruA/RsuA/RluB/E/F_N"/>
</dbReference>
<proteinExistence type="inferred from homology"/>
<dbReference type="SMART" id="SM00363">
    <property type="entry name" value="S4"/>
    <property type="match status" value="1"/>
</dbReference>
<dbReference type="SUPFAM" id="SSF55174">
    <property type="entry name" value="Alpha-L RNA-binding motif"/>
    <property type="match status" value="1"/>
</dbReference>
<dbReference type="InterPro" id="IPR000748">
    <property type="entry name" value="PsdUridine_synth_RsuA/RluB/E/F"/>
</dbReference>
<dbReference type="SUPFAM" id="SSF55120">
    <property type="entry name" value="Pseudouridine synthase"/>
    <property type="match status" value="1"/>
</dbReference>
<dbReference type="InterPro" id="IPR002942">
    <property type="entry name" value="S4_RNA-bd"/>
</dbReference>
<evidence type="ECO:0000256" key="6">
    <source>
        <dbReference type="SAM" id="MobiDB-lite"/>
    </source>
</evidence>
<name>A0A8J7KFJ6_9ACTN</name>
<evidence type="ECO:0000256" key="2">
    <source>
        <dbReference type="ARBA" id="ARBA00008348"/>
    </source>
</evidence>
<dbReference type="GO" id="GO:0000455">
    <property type="term" value="P:enzyme-directed rRNA pseudouridine synthesis"/>
    <property type="evidence" value="ECO:0007669"/>
    <property type="project" value="UniProtKB-ARBA"/>
</dbReference>
<dbReference type="GO" id="GO:0003723">
    <property type="term" value="F:RNA binding"/>
    <property type="evidence" value="ECO:0007669"/>
    <property type="project" value="UniProtKB-KW"/>
</dbReference>
<dbReference type="PANTHER" id="PTHR47683:SF2">
    <property type="entry name" value="RNA-BINDING S4 DOMAIN-CONTAINING PROTEIN"/>
    <property type="match status" value="1"/>
</dbReference>
<dbReference type="AlphaFoldDB" id="A0A8J7KFJ6"/>
<reference evidence="8" key="1">
    <citation type="submission" date="2020-11" db="EMBL/GenBank/DDBJ databases">
        <title>Sequencing the genomes of 1000 actinobacteria strains.</title>
        <authorList>
            <person name="Klenk H.-P."/>
        </authorList>
    </citation>
    <scope>NUCLEOTIDE SEQUENCE</scope>
    <source>
        <strain evidence="8">DSM 45356</strain>
    </source>
</reference>
<comment type="caution">
    <text evidence="8">The sequence shown here is derived from an EMBL/GenBank/DDBJ whole genome shotgun (WGS) entry which is preliminary data.</text>
</comment>
<keyword evidence="3 5" id="KW-0413">Isomerase</keyword>
<keyword evidence="9" id="KW-1185">Reference proteome</keyword>
<dbReference type="Pfam" id="PF01479">
    <property type="entry name" value="S4"/>
    <property type="match status" value="1"/>
</dbReference>
<dbReference type="EC" id="5.4.99.-" evidence="5"/>
<evidence type="ECO:0000256" key="1">
    <source>
        <dbReference type="ARBA" id="ARBA00000073"/>
    </source>
</evidence>
<dbReference type="PROSITE" id="PS50889">
    <property type="entry name" value="S4"/>
    <property type="match status" value="1"/>
</dbReference>
<feature type="region of interest" description="Disordered" evidence="6">
    <location>
        <begin position="1"/>
        <end position="138"/>
    </location>
</feature>
<dbReference type="InterPro" id="IPR050343">
    <property type="entry name" value="RsuA_PseudoU_synthase"/>
</dbReference>
<gene>
    <name evidence="8" type="ORF">IW245_000028</name>
</gene>
<dbReference type="CDD" id="cd02870">
    <property type="entry name" value="PseudoU_synth_RsuA_like"/>
    <property type="match status" value="1"/>
</dbReference>
<keyword evidence="4" id="KW-0694">RNA-binding</keyword>
<dbReference type="Gene3D" id="3.30.70.580">
    <property type="entry name" value="Pseudouridine synthase I, catalytic domain, N-terminal subdomain"/>
    <property type="match status" value="1"/>
</dbReference>
<comment type="similarity">
    <text evidence="2 5">Belongs to the pseudouridine synthase RsuA family.</text>
</comment>
<feature type="domain" description="RNA-binding S4" evidence="7">
    <location>
        <begin position="148"/>
        <end position="206"/>
    </location>
</feature>
<feature type="compositionally biased region" description="Low complexity" evidence="6">
    <location>
        <begin position="50"/>
        <end position="87"/>
    </location>
</feature>
<protein>
    <recommendedName>
        <fullName evidence="5">Pseudouridine synthase</fullName>
        <ecNumber evidence="5">5.4.99.-</ecNumber>
    </recommendedName>
</protein>